<protein>
    <submittedName>
        <fullName evidence="2">Uncharacterized protein</fullName>
    </submittedName>
</protein>
<reference evidence="2 3" key="1">
    <citation type="journal article" date="2014" name="Genome Announc.">
        <title>Draft Genome Sequences of Two Vibrionaceae Species, Vibrio ponticus C121 and Photobacterium aphoticum C119, Isolated as Coral Reef Microbiota.</title>
        <authorList>
            <person name="Al-saari N."/>
            <person name="Meirelles P.M."/>
            <person name="Mino S."/>
            <person name="Suda W."/>
            <person name="Oshima K."/>
            <person name="Hattori M."/>
            <person name="Ohkuma M."/>
            <person name="Thompson F.L."/>
            <person name="Gomez-Gil B."/>
            <person name="Sawabe T."/>
            <person name="Sawabe T."/>
        </authorList>
    </citation>
    <scope>NUCLEOTIDE SEQUENCE [LARGE SCALE GENOMIC DNA]</scope>
    <source>
        <strain evidence="2 3">JCM 19237</strain>
    </source>
</reference>
<feature type="region of interest" description="Disordered" evidence="1">
    <location>
        <begin position="1"/>
        <end position="40"/>
    </location>
</feature>
<organism evidence="2 3">
    <name type="scientific">Photobacterium aphoticum</name>
    <dbReference type="NCBI Taxonomy" id="754436"/>
    <lineage>
        <taxon>Bacteria</taxon>
        <taxon>Pseudomonadati</taxon>
        <taxon>Pseudomonadota</taxon>
        <taxon>Gammaproteobacteria</taxon>
        <taxon>Vibrionales</taxon>
        <taxon>Vibrionaceae</taxon>
        <taxon>Photobacterium</taxon>
    </lineage>
</organism>
<evidence type="ECO:0000256" key="1">
    <source>
        <dbReference type="SAM" id="MobiDB-lite"/>
    </source>
</evidence>
<dbReference type="STRING" id="754436.JCM19237_6359"/>
<evidence type="ECO:0000313" key="2">
    <source>
        <dbReference type="EMBL" id="GAL03465.1"/>
    </source>
</evidence>
<dbReference type="EMBL" id="BBMN01000002">
    <property type="protein sequence ID" value="GAL03465.1"/>
    <property type="molecule type" value="Genomic_DNA"/>
</dbReference>
<name>A0A090QK08_9GAMM</name>
<feature type="compositionally biased region" description="Polar residues" evidence="1">
    <location>
        <begin position="1"/>
        <end position="10"/>
    </location>
</feature>
<sequence length="40" mass="3979">MKAASTNTPDTVHLVDDAGNTDTGEAGADCAVTDDISVAE</sequence>
<dbReference type="AlphaFoldDB" id="A0A090QK08"/>
<accession>A0A090QK08</accession>
<proteinExistence type="predicted"/>
<evidence type="ECO:0000313" key="3">
    <source>
        <dbReference type="Proteomes" id="UP000029227"/>
    </source>
</evidence>
<gene>
    <name evidence="2" type="ORF">JCM19237_6359</name>
</gene>
<dbReference type="Proteomes" id="UP000029227">
    <property type="component" value="Unassembled WGS sequence"/>
</dbReference>
<comment type="caution">
    <text evidence="2">The sequence shown here is derived from an EMBL/GenBank/DDBJ whole genome shotgun (WGS) entry which is preliminary data.</text>
</comment>